<evidence type="ECO:0000313" key="2">
    <source>
        <dbReference type="Proteomes" id="UP000254168"/>
    </source>
</evidence>
<sequence length="232" mass="24868">MAASMPPHGPATGEDAAPDRLLAALLKTMHTDHLDWSLPAHHRGTLSGMDAAPEPTRTYLRRVLRWWAGKGPAANSQRRGRGASPLAGHAVNPSLGVRWRHPCRHTVPQPARTSQQKVSRLPCLKNHTHRPSRLVLARSPSRDIERHGCRARAYTDVLAACPARVGGQGPCSAVADISILVAQSPPQKGASAPATRVFVGALQSTRQRPTHIESNAAMHACGCGCGYATMLR</sequence>
<accession>A0AA46C9I0</accession>
<dbReference type="EMBL" id="UIHB01000004">
    <property type="protein sequence ID" value="SUZ28896.1"/>
    <property type="molecule type" value="Genomic_DNA"/>
</dbReference>
<protein>
    <submittedName>
        <fullName evidence="1">Uncharacterized protein</fullName>
    </submittedName>
</protein>
<dbReference type="AlphaFoldDB" id="A0AA46C9I0"/>
<reference evidence="1 2" key="1">
    <citation type="submission" date="2018-06" db="EMBL/GenBank/DDBJ databases">
        <authorList>
            <person name="Pothier F. J."/>
        </authorList>
    </citation>
    <scope>NUCLEOTIDE SEQUENCE [LARGE SCALE GENOMIC DNA]</scope>
    <source>
        <strain evidence="1 2">CPBF 424</strain>
    </source>
</reference>
<comment type="caution">
    <text evidence="1">The sequence shown here is derived from an EMBL/GenBank/DDBJ whole genome shotgun (WGS) entry which is preliminary data.</text>
</comment>
<name>A0AA46C9I0_9XANT</name>
<gene>
    <name evidence="1" type="ORF">CPBF424_27260</name>
</gene>
<proteinExistence type="predicted"/>
<organism evidence="1 2">
    <name type="scientific">Xanthomonas euroxanthea</name>
    <dbReference type="NCBI Taxonomy" id="2259622"/>
    <lineage>
        <taxon>Bacteria</taxon>
        <taxon>Pseudomonadati</taxon>
        <taxon>Pseudomonadota</taxon>
        <taxon>Gammaproteobacteria</taxon>
        <taxon>Lysobacterales</taxon>
        <taxon>Lysobacteraceae</taxon>
        <taxon>Xanthomonas</taxon>
    </lineage>
</organism>
<dbReference type="Proteomes" id="UP000254168">
    <property type="component" value="Unassembled WGS sequence"/>
</dbReference>
<evidence type="ECO:0000313" key="1">
    <source>
        <dbReference type="EMBL" id="SUZ28896.1"/>
    </source>
</evidence>
<keyword evidence="2" id="KW-1185">Reference proteome</keyword>